<dbReference type="PANTHER" id="PTHR39335">
    <property type="entry name" value="BLL4220 PROTEIN"/>
    <property type="match status" value="1"/>
</dbReference>
<proteinExistence type="predicted"/>
<dbReference type="PIRSF" id="PIRSF029720">
    <property type="entry name" value="UCP029720"/>
    <property type="match status" value="1"/>
</dbReference>
<accession>A0A5B9DSY3</accession>
<sequence length="136" mass="14182">MTFSRLHGVILGAAAFLALGSAMALAEDYAGGAIKTSDIGGKTVLTDANGMTLYTFDKDEAGKSNCYDQCASNWPPLAADASAAAEGDFTIVDRTDGTKMWAYKGMPLYLWVKDTKAGDTTGDGVGGVWHTAVEGM</sequence>
<dbReference type="InterPro" id="IPR005297">
    <property type="entry name" value="Lipoprotein_repeat"/>
</dbReference>
<dbReference type="InterPro" id="IPR014558">
    <property type="entry name" value="UCP029720"/>
</dbReference>
<gene>
    <name evidence="1" type="ORF">FNA67_18585</name>
</gene>
<evidence type="ECO:0000313" key="1">
    <source>
        <dbReference type="EMBL" id="QEE22055.1"/>
    </source>
</evidence>
<dbReference type="KEGG" id="yti:FNA67_18585"/>
<reference evidence="1 2" key="1">
    <citation type="journal article" date="2015" name="Int. J. Syst. Evol. Microbiol.">
        <title>Youhaiella tibetensis gen. nov., sp. nov., isolated from subsurface sediment.</title>
        <authorList>
            <person name="Wang Y.X."/>
            <person name="Huang F.Q."/>
            <person name="Nogi Y."/>
            <person name="Pang S.J."/>
            <person name="Wang P.K."/>
            <person name="Lv J."/>
        </authorList>
    </citation>
    <scope>NUCLEOTIDE SEQUENCE [LARGE SCALE GENOMIC DNA]</scope>
    <source>
        <strain evidence="2">fig4</strain>
    </source>
</reference>
<dbReference type="OrthoDB" id="9800666at2"/>
<protein>
    <submittedName>
        <fullName evidence="1">Uncharacterized protein</fullName>
    </submittedName>
</protein>
<evidence type="ECO:0000313" key="2">
    <source>
        <dbReference type="Proteomes" id="UP000321062"/>
    </source>
</evidence>
<organism evidence="1 2">
    <name type="scientific">Paradevosia tibetensis</name>
    <dbReference type="NCBI Taxonomy" id="1447062"/>
    <lineage>
        <taxon>Bacteria</taxon>
        <taxon>Pseudomonadati</taxon>
        <taxon>Pseudomonadota</taxon>
        <taxon>Alphaproteobacteria</taxon>
        <taxon>Hyphomicrobiales</taxon>
        <taxon>Devosiaceae</taxon>
        <taxon>Paradevosia</taxon>
    </lineage>
</organism>
<dbReference type="GO" id="GO:0043448">
    <property type="term" value="P:alkane catabolic process"/>
    <property type="evidence" value="ECO:0007669"/>
    <property type="project" value="TreeGrafter"/>
</dbReference>
<name>A0A5B9DSY3_9HYPH</name>
<dbReference type="RefSeq" id="WP_082202241.1">
    <property type="nucleotide sequence ID" value="NZ_BMFM01000002.1"/>
</dbReference>
<dbReference type="Proteomes" id="UP000321062">
    <property type="component" value="Chromosome"/>
</dbReference>
<keyword evidence="2" id="KW-1185">Reference proteome</keyword>
<dbReference type="PANTHER" id="PTHR39335:SF1">
    <property type="entry name" value="BLL4220 PROTEIN"/>
    <property type="match status" value="1"/>
</dbReference>
<dbReference type="AlphaFoldDB" id="A0A5B9DSY3"/>
<dbReference type="EMBL" id="CP041690">
    <property type="protein sequence ID" value="QEE22055.1"/>
    <property type="molecule type" value="Genomic_DNA"/>
</dbReference>
<dbReference type="Pfam" id="PF03640">
    <property type="entry name" value="Lipoprotein_15"/>
    <property type="match status" value="2"/>
</dbReference>